<feature type="domain" description="MPN" evidence="6">
    <location>
        <begin position="231"/>
        <end position="375"/>
    </location>
</feature>
<dbReference type="InterPro" id="IPR037518">
    <property type="entry name" value="MPN"/>
</dbReference>
<evidence type="ECO:0000256" key="1">
    <source>
        <dbReference type="ARBA" id="ARBA00004335"/>
    </source>
</evidence>
<sequence length="638" mass="70545">MLVRIRCKDGQFRYTLDENDTVDVLVQHLLASIEADPATLALADAPRGEGRSVAQLQGSTLKALGITHGQLLYAEYETPTGAGASASPATSAQPTQPTAPTTSSVRMDDVDTYWAQQRGLIQRARDPQFCRHGEKGMCDYCMPLEPYDAGYQAEHNIKHLSFHAYLRQQNISTSTASTSSTYIPPLEEVNYRVLTPCPSGHHAPWPAGICTKCQPSAITLQRQVYRMVDHVEFAHPSLIDHMLETWRKTAMQRFGFLLGHYEPYDKVPMGIKAVVEAIHEPPQAGEMDGLTLGWPWDDQDRITALAQRCGLQIVGMIYTDLEAADPTHTDATKAGLVACKRHADSFFLSGQEALFAAQWQAQRRSACRWSKSGVWNSKFVTCVLSGNTEGEIDVAAYQVSEQAMGMVEADMIEASVHPTIIRVKPNDATRYVPDVFYRYTNKYGIDVKERASPTFPVEYLLTTSTHGFPTDPSPRFLSHAFAIENRPGLHDQSLDDVWRAMHAFLPLESDTQRTDLMQWLSDWHLLAFLGQSGFLSDEEMQWACDVATHHDTGARLDQLLASSGWQTLCAIAREHAPRVSNDEHDADMTAAMAQSLAESTQPPASGDAHAESQGTACPHCTFLNPPGHTDCDVCGLPL</sequence>
<dbReference type="PANTHER" id="PTHR12710">
    <property type="entry name" value="NUCLEAR PROTEIN LOCALIZATION 4"/>
    <property type="match status" value="1"/>
</dbReference>
<feature type="region of interest" description="Disordered" evidence="5">
    <location>
        <begin position="82"/>
        <end position="106"/>
    </location>
</feature>
<evidence type="ECO:0000256" key="5">
    <source>
        <dbReference type="SAM" id="MobiDB-lite"/>
    </source>
</evidence>
<proteinExistence type="inferred from homology"/>
<dbReference type="GO" id="GO:0006511">
    <property type="term" value="P:ubiquitin-dependent protein catabolic process"/>
    <property type="evidence" value="ECO:0007669"/>
    <property type="project" value="InterPro"/>
</dbReference>
<accession>A0A0M8MU96</accession>
<comment type="subcellular location">
    <subcellularLocation>
        <location evidence="2">Cytoplasm</location>
        <location evidence="2">Perinuclear region</location>
    </subcellularLocation>
    <subcellularLocation>
        <location evidence="1">Nucleus membrane</location>
        <topology evidence="1">Peripheral membrane protein</topology>
        <orientation evidence="1">Cytoplasmic side</orientation>
    </subcellularLocation>
</comment>
<protein>
    <recommendedName>
        <fullName evidence="4">Nuclear protein localization protein 4</fullName>
    </recommendedName>
</protein>
<dbReference type="AlphaFoldDB" id="A0A0M8MU96"/>
<comment type="similarity">
    <text evidence="3">Belongs to the NPL4 family.</text>
</comment>
<dbReference type="SUPFAM" id="SSF54236">
    <property type="entry name" value="Ubiquitin-like"/>
    <property type="match status" value="1"/>
</dbReference>
<dbReference type="Proteomes" id="UP000037751">
    <property type="component" value="Unassembled WGS sequence"/>
</dbReference>
<dbReference type="PROSITE" id="PS50249">
    <property type="entry name" value="MPN"/>
    <property type="match status" value="1"/>
</dbReference>
<reference evidence="7 8" key="1">
    <citation type="submission" date="2015-07" db="EMBL/GenBank/DDBJ databases">
        <title>Draft Genome Sequence of Malassezia furfur CBS1878 and Malassezia pachydermatis CBS1879.</title>
        <authorList>
            <person name="Triana S."/>
            <person name="Ohm R."/>
            <person name="Gonzalez A."/>
            <person name="DeCock H."/>
            <person name="Restrepo S."/>
            <person name="Celis A."/>
        </authorList>
    </citation>
    <scope>NUCLEOTIDE SEQUENCE [LARGE SCALE GENOMIC DNA]</scope>
    <source>
        <strain evidence="7 8">CBS 1879</strain>
    </source>
</reference>
<dbReference type="InterPro" id="IPR029071">
    <property type="entry name" value="Ubiquitin-like_domsf"/>
</dbReference>
<dbReference type="GO" id="GO:0043130">
    <property type="term" value="F:ubiquitin binding"/>
    <property type="evidence" value="ECO:0007669"/>
    <property type="project" value="TreeGrafter"/>
</dbReference>
<dbReference type="GO" id="GO:0048471">
    <property type="term" value="C:perinuclear region of cytoplasm"/>
    <property type="evidence" value="ECO:0007669"/>
    <property type="project" value="UniProtKB-SubCell"/>
</dbReference>
<dbReference type="OrthoDB" id="10251089at2759"/>
<dbReference type="InterPro" id="IPR007717">
    <property type="entry name" value="NPL4_C"/>
</dbReference>
<dbReference type="Gene3D" id="3.10.20.90">
    <property type="entry name" value="Phosphatidylinositol 3-kinase Catalytic Subunit, Chain A, domain 1"/>
    <property type="match status" value="1"/>
</dbReference>
<feature type="compositionally biased region" description="Low complexity" evidence="5">
    <location>
        <begin position="82"/>
        <end position="104"/>
    </location>
</feature>
<keyword evidence="8" id="KW-1185">Reference proteome</keyword>
<dbReference type="GO" id="GO:0031965">
    <property type="term" value="C:nuclear membrane"/>
    <property type="evidence" value="ECO:0007669"/>
    <property type="project" value="UniProtKB-SubCell"/>
</dbReference>
<evidence type="ECO:0000313" key="8">
    <source>
        <dbReference type="Proteomes" id="UP000037751"/>
    </source>
</evidence>
<evidence type="ECO:0000256" key="3">
    <source>
        <dbReference type="ARBA" id="ARBA00011025"/>
    </source>
</evidence>
<name>A0A0M8MU96_9BASI</name>
<evidence type="ECO:0000313" key="7">
    <source>
        <dbReference type="EMBL" id="KOS14464.1"/>
    </source>
</evidence>
<dbReference type="PIRSF" id="PIRSF010052">
    <property type="entry name" value="Polyub_prc_Npl4"/>
    <property type="match status" value="1"/>
</dbReference>
<feature type="region of interest" description="Disordered" evidence="5">
    <location>
        <begin position="592"/>
        <end position="611"/>
    </location>
</feature>
<dbReference type="STRING" id="77020.A0A0M8MU96"/>
<comment type="caution">
    <text evidence="7">The sequence shown here is derived from an EMBL/GenBank/DDBJ whole genome shotgun (WGS) entry which is preliminary data.</text>
</comment>
<dbReference type="VEuPathDB" id="FungiDB:Malapachy_3834"/>
<dbReference type="PANTHER" id="PTHR12710:SF0">
    <property type="entry name" value="NUCLEAR PROTEIN LOCALIZATION PROTEIN 4 HOMOLOG"/>
    <property type="match status" value="1"/>
</dbReference>
<evidence type="ECO:0000259" key="6">
    <source>
        <dbReference type="PROSITE" id="PS50249"/>
    </source>
</evidence>
<gene>
    <name evidence="7" type="ORF">Malapachy_3834</name>
</gene>
<dbReference type="GeneID" id="28730169"/>
<dbReference type="CDD" id="cd08061">
    <property type="entry name" value="MPN_NPL4"/>
    <property type="match status" value="1"/>
</dbReference>
<organism evidence="7 8">
    <name type="scientific">Malassezia pachydermatis</name>
    <dbReference type="NCBI Taxonomy" id="77020"/>
    <lineage>
        <taxon>Eukaryota</taxon>
        <taxon>Fungi</taxon>
        <taxon>Dikarya</taxon>
        <taxon>Basidiomycota</taxon>
        <taxon>Ustilaginomycotina</taxon>
        <taxon>Malasseziomycetes</taxon>
        <taxon>Malasseziales</taxon>
        <taxon>Malasseziaceae</taxon>
        <taxon>Malassezia</taxon>
    </lineage>
</organism>
<dbReference type="InterPro" id="IPR007716">
    <property type="entry name" value="NPL4_Zn-bd_put"/>
</dbReference>
<dbReference type="InterPro" id="IPR016563">
    <property type="entry name" value="Npl4"/>
</dbReference>
<evidence type="ECO:0000256" key="4">
    <source>
        <dbReference type="ARBA" id="ARBA00019709"/>
    </source>
</evidence>
<evidence type="ECO:0000256" key="2">
    <source>
        <dbReference type="ARBA" id="ARBA00004556"/>
    </source>
</evidence>
<dbReference type="RefSeq" id="XP_017992096.1">
    <property type="nucleotide sequence ID" value="XM_018138293.1"/>
</dbReference>
<dbReference type="GO" id="GO:0031625">
    <property type="term" value="F:ubiquitin protein ligase binding"/>
    <property type="evidence" value="ECO:0007669"/>
    <property type="project" value="TreeGrafter"/>
</dbReference>
<dbReference type="EMBL" id="LGAV01000004">
    <property type="protein sequence ID" value="KOS14464.1"/>
    <property type="molecule type" value="Genomic_DNA"/>
</dbReference>
<dbReference type="Pfam" id="PF05021">
    <property type="entry name" value="NPL4"/>
    <property type="match status" value="1"/>
</dbReference>
<dbReference type="Pfam" id="PF05020">
    <property type="entry name" value="zf-NPL4"/>
    <property type="match status" value="1"/>
</dbReference>